<feature type="region of interest" description="Disordered" evidence="1">
    <location>
        <begin position="77"/>
        <end position="219"/>
    </location>
</feature>
<accession>V8NB50</accession>
<feature type="compositionally biased region" description="Basic and acidic residues" evidence="1">
    <location>
        <begin position="77"/>
        <end position="111"/>
    </location>
</feature>
<keyword evidence="3" id="KW-1185">Reference proteome</keyword>
<feature type="compositionally biased region" description="Basic and acidic residues" evidence="1">
    <location>
        <begin position="205"/>
        <end position="214"/>
    </location>
</feature>
<feature type="compositionally biased region" description="Basic and acidic residues" evidence="1">
    <location>
        <begin position="174"/>
        <end position="197"/>
    </location>
</feature>
<comment type="caution">
    <text evidence="2">The sequence shown here is derived from an EMBL/GenBank/DDBJ whole genome shotgun (WGS) entry which is preliminary data.</text>
</comment>
<dbReference type="AlphaFoldDB" id="V8NB50"/>
<feature type="non-terminal residue" evidence="2">
    <location>
        <position position="1"/>
    </location>
</feature>
<gene>
    <name evidence="2" type="primary">EBNA1</name>
    <name evidence="2" type="ORF">L345_15101</name>
</gene>
<reference evidence="2 3" key="1">
    <citation type="journal article" date="2013" name="Proc. Natl. Acad. Sci. U.S.A.">
        <title>The king cobra genome reveals dynamic gene evolution and adaptation in the snake venom system.</title>
        <authorList>
            <person name="Vonk F.J."/>
            <person name="Casewell N.R."/>
            <person name="Henkel C.V."/>
            <person name="Heimberg A.M."/>
            <person name="Jansen H.J."/>
            <person name="McCleary R.J."/>
            <person name="Kerkkamp H.M."/>
            <person name="Vos R.A."/>
            <person name="Guerreiro I."/>
            <person name="Calvete J.J."/>
            <person name="Wuster W."/>
            <person name="Woods A.E."/>
            <person name="Logan J.M."/>
            <person name="Harrison R.A."/>
            <person name="Castoe T.A."/>
            <person name="de Koning A.P."/>
            <person name="Pollock D.D."/>
            <person name="Yandell M."/>
            <person name="Calderon D."/>
            <person name="Renjifo C."/>
            <person name="Currier R.B."/>
            <person name="Salgado D."/>
            <person name="Pla D."/>
            <person name="Sanz L."/>
            <person name="Hyder A.S."/>
            <person name="Ribeiro J.M."/>
            <person name="Arntzen J.W."/>
            <person name="van den Thillart G.E."/>
            <person name="Boetzer M."/>
            <person name="Pirovano W."/>
            <person name="Dirks R.P."/>
            <person name="Spaink H.P."/>
            <person name="Duboule D."/>
            <person name="McGlinn E."/>
            <person name="Kini R.M."/>
            <person name="Richardson M.K."/>
        </authorList>
    </citation>
    <scope>NUCLEOTIDE SEQUENCE</scope>
    <source>
        <tissue evidence="2">Blood</tissue>
    </source>
</reference>
<dbReference type="Proteomes" id="UP000018936">
    <property type="component" value="Unassembled WGS sequence"/>
</dbReference>
<name>V8NB50_OPHHA</name>
<dbReference type="EMBL" id="AZIM01005808">
    <property type="protein sequence ID" value="ETE59171.1"/>
    <property type="molecule type" value="Genomic_DNA"/>
</dbReference>
<evidence type="ECO:0000313" key="3">
    <source>
        <dbReference type="Proteomes" id="UP000018936"/>
    </source>
</evidence>
<feature type="compositionally biased region" description="Basic and acidic residues" evidence="1">
    <location>
        <begin position="121"/>
        <end position="161"/>
    </location>
</feature>
<sequence length="251" mass="27843">MPVEQESLTLATLRLVGFNSQNSPASMGILEVEVRKHLRKGGLLRERLLLLSNPASANGAHQPCPWIFENGRLVPREGEGGREEGGVEGRKEGGVERKNEGVEEWGEERRGGGGRKKGREGRKGEGRGDEMRRVREGVGGRGRGEGKERKRRGEREGERRGGGRGNEGVEEQGEENKGIRKRGREGGRKEGRKEGRGGRKGRRRGREEKGEKDLAPSAIRFMPDVRSDMAEVPKCISVYHPFAYLRYLAGV</sequence>
<evidence type="ECO:0000256" key="1">
    <source>
        <dbReference type="SAM" id="MobiDB-lite"/>
    </source>
</evidence>
<protein>
    <submittedName>
        <fullName evidence="2">Ebna1</fullName>
    </submittedName>
</protein>
<proteinExistence type="predicted"/>
<organism evidence="2 3">
    <name type="scientific">Ophiophagus hannah</name>
    <name type="common">King cobra</name>
    <name type="synonym">Naja hannah</name>
    <dbReference type="NCBI Taxonomy" id="8665"/>
    <lineage>
        <taxon>Eukaryota</taxon>
        <taxon>Metazoa</taxon>
        <taxon>Chordata</taxon>
        <taxon>Craniata</taxon>
        <taxon>Vertebrata</taxon>
        <taxon>Euteleostomi</taxon>
        <taxon>Lepidosauria</taxon>
        <taxon>Squamata</taxon>
        <taxon>Bifurcata</taxon>
        <taxon>Unidentata</taxon>
        <taxon>Episquamata</taxon>
        <taxon>Toxicofera</taxon>
        <taxon>Serpentes</taxon>
        <taxon>Colubroidea</taxon>
        <taxon>Elapidae</taxon>
        <taxon>Elapinae</taxon>
        <taxon>Ophiophagus</taxon>
    </lineage>
</organism>
<evidence type="ECO:0000313" key="2">
    <source>
        <dbReference type="EMBL" id="ETE59171.1"/>
    </source>
</evidence>